<keyword evidence="2" id="KW-1185">Reference proteome</keyword>
<evidence type="ECO:0000313" key="1">
    <source>
        <dbReference type="EMBL" id="MBB6167130.1"/>
    </source>
</evidence>
<comment type="caution">
    <text evidence="1">The sequence shown here is derived from an EMBL/GenBank/DDBJ whole genome shotgun (WGS) entry which is preliminary data.</text>
</comment>
<accession>A0A841K552</accession>
<dbReference type="EMBL" id="JACHEH010000002">
    <property type="protein sequence ID" value="MBB6167130.1"/>
    <property type="molecule type" value="Genomic_DNA"/>
</dbReference>
<proteinExistence type="predicted"/>
<dbReference type="RefSeq" id="WP_183332411.1">
    <property type="nucleotide sequence ID" value="NZ_BMHX01000002.1"/>
</dbReference>
<dbReference type="Proteomes" id="UP000588017">
    <property type="component" value="Unassembled WGS sequence"/>
</dbReference>
<gene>
    <name evidence="1" type="ORF">HNQ73_000748</name>
</gene>
<sequence length="84" mass="9317">MDDFSKAPMSIGEIRASRELDGSKWTPRDVLVSLLREIDAGERQVDTIFVAFANGDEVGYRQSSPGAVRTVGVIEHAKMLFMED</sequence>
<organism evidence="1 2">
    <name type="scientific">Chelatococcus composti</name>
    <dbReference type="NCBI Taxonomy" id="1743235"/>
    <lineage>
        <taxon>Bacteria</taxon>
        <taxon>Pseudomonadati</taxon>
        <taxon>Pseudomonadota</taxon>
        <taxon>Alphaproteobacteria</taxon>
        <taxon>Hyphomicrobiales</taxon>
        <taxon>Chelatococcaceae</taxon>
        <taxon>Chelatococcus</taxon>
    </lineage>
</organism>
<name>A0A841K552_9HYPH</name>
<dbReference type="AlphaFoldDB" id="A0A841K552"/>
<protein>
    <submittedName>
        <fullName evidence="1">Uncharacterized protein</fullName>
    </submittedName>
</protein>
<reference evidence="1 2" key="1">
    <citation type="submission" date="2020-08" db="EMBL/GenBank/DDBJ databases">
        <title>Genomic Encyclopedia of Type Strains, Phase IV (KMG-IV): sequencing the most valuable type-strain genomes for metagenomic binning, comparative biology and taxonomic classification.</title>
        <authorList>
            <person name="Goeker M."/>
        </authorList>
    </citation>
    <scope>NUCLEOTIDE SEQUENCE [LARGE SCALE GENOMIC DNA]</scope>
    <source>
        <strain evidence="1 2">DSM 101465</strain>
    </source>
</reference>
<evidence type="ECO:0000313" key="2">
    <source>
        <dbReference type="Proteomes" id="UP000588017"/>
    </source>
</evidence>